<evidence type="ECO:0000256" key="1">
    <source>
        <dbReference type="SAM" id="MobiDB-lite"/>
    </source>
</evidence>
<comment type="caution">
    <text evidence="2">The sequence shown here is derived from an EMBL/GenBank/DDBJ whole genome shotgun (WGS) entry which is preliminary data.</text>
</comment>
<name>A0A3M0KSG0_HIRRU</name>
<dbReference type="AlphaFoldDB" id="A0A3M0KSG0"/>
<evidence type="ECO:0000313" key="2">
    <source>
        <dbReference type="EMBL" id="RMC15866.1"/>
    </source>
</evidence>
<feature type="region of interest" description="Disordered" evidence="1">
    <location>
        <begin position="1"/>
        <end position="23"/>
    </location>
</feature>
<reference evidence="2 3" key="1">
    <citation type="submission" date="2018-07" db="EMBL/GenBank/DDBJ databases">
        <title>A high quality draft genome assembly of the barn swallow (H. rustica rustica).</title>
        <authorList>
            <person name="Formenti G."/>
            <person name="Chiara M."/>
            <person name="Poveda L."/>
            <person name="Francoijs K.-J."/>
            <person name="Bonisoli-Alquati A."/>
            <person name="Canova L."/>
            <person name="Gianfranceschi L."/>
            <person name="Horner D.S."/>
            <person name="Saino N."/>
        </authorList>
    </citation>
    <scope>NUCLEOTIDE SEQUENCE [LARGE SCALE GENOMIC DNA]</scope>
    <source>
        <strain evidence="2">Chelidonia</strain>
        <tissue evidence="2">Blood</tissue>
    </source>
</reference>
<sequence>MSDGSRMDPLLAQSEPSSDGAGTSGIMYSRYSPVLLQNVMLTLPCQSSHIPPSPLLHALLVIRLFLLASREFGLSKVSPFVRDKAVLAHQKDSPSLLWTVPRTASSHQTTITGLYLILITLTKPDTGLKIGFLSPPGPDSFDLTPGPNLPSDLDSQFYLFSTSGTCLAHLAQIVQGCDPDSEAPALLTPLSCSAHPP</sequence>
<dbReference type="EMBL" id="QRBI01000104">
    <property type="protein sequence ID" value="RMC15866.1"/>
    <property type="molecule type" value="Genomic_DNA"/>
</dbReference>
<accession>A0A3M0KSG0</accession>
<protein>
    <submittedName>
        <fullName evidence="2">Uncharacterized protein</fullName>
    </submittedName>
</protein>
<dbReference type="Proteomes" id="UP000269221">
    <property type="component" value="Unassembled WGS sequence"/>
</dbReference>
<keyword evidence="3" id="KW-1185">Reference proteome</keyword>
<proteinExistence type="predicted"/>
<gene>
    <name evidence="2" type="ORF">DUI87_08071</name>
</gene>
<organism evidence="2 3">
    <name type="scientific">Hirundo rustica rustica</name>
    <dbReference type="NCBI Taxonomy" id="333673"/>
    <lineage>
        <taxon>Eukaryota</taxon>
        <taxon>Metazoa</taxon>
        <taxon>Chordata</taxon>
        <taxon>Craniata</taxon>
        <taxon>Vertebrata</taxon>
        <taxon>Euteleostomi</taxon>
        <taxon>Archelosauria</taxon>
        <taxon>Archosauria</taxon>
        <taxon>Dinosauria</taxon>
        <taxon>Saurischia</taxon>
        <taxon>Theropoda</taxon>
        <taxon>Coelurosauria</taxon>
        <taxon>Aves</taxon>
        <taxon>Neognathae</taxon>
        <taxon>Neoaves</taxon>
        <taxon>Telluraves</taxon>
        <taxon>Australaves</taxon>
        <taxon>Passeriformes</taxon>
        <taxon>Sylvioidea</taxon>
        <taxon>Hirundinidae</taxon>
        <taxon>Hirundo</taxon>
    </lineage>
</organism>
<evidence type="ECO:0000313" key="3">
    <source>
        <dbReference type="Proteomes" id="UP000269221"/>
    </source>
</evidence>